<keyword evidence="4" id="KW-1185">Reference proteome</keyword>
<gene>
    <name evidence="3" type="ORF">FHX81_7232</name>
</gene>
<keyword evidence="2" id="KW-0472">Membrane</keyword>
<protein>
    <submittedName>
        <fullName evidence="3">Uncharacterized protein</fullName>
    </submittedName>
</protein>
<dbReference type="Gene3D" id="3.10.450.50">
    <property type="match status" value="1"/>
</dbReference>
<accession>A0A543JPV9</accession>
<evidence type="ECO:0000313" key="3">
    <source>
        <dbReference type="EMBL" id="TQM84775.1"/>
    </source>
</evidence>
<feature type="compositionally biased region" description="Low complexity" evidence="1">
    <location>
        <begin position="63"/>
        <end position="88"/>
    </location>
</feature>
<dbReference type="RefSeq" id="WP_141982915.1">
    <property type="nucleotide sequence ID" value="NZ_VFPP01000001.1"/>
</dbReference>
<organism evidence="3 4">
    <name type="scientific">Saccharothrix saharensis</name>
    <dbReference type="NCBI Taxonomy" id="571190"/>
    <lineage>
        <taxon>Bacteria</taxon>
        <taxon>Bacillati</taxon>
        <taxon>Actinomycetota</taxon>
        <taxon>Actinomycetes</taxon>
        <taxon>Pseudonocardiales</taxon>
        <taxon>Pseudonocardiaceae</taxon>
        <taxon>Saccharothrix</taxon>
    </lineage>
</organism>
<feature type="compositionally biased region" description="Gly residues" evidence="1">
    <location>
        <begin position="46"/>
        <end position="62"/>
    </location>
</feature>
<feature type="compositionally biased region" description="Low complexity" evidence="1">
    <location>
        <begin position="9"/>
        <end position="32"/>
    </location>
</feature>
<dbReference type="Proteomes" id="UP000316628">
    <property type="component" value="Unassembled WGS sequence"/>
</dbReference>
<evidence type="ECO:0000313" key="4">
    <source>
        <dbReference type="Proteomes" id="UP000316628"/>
    </source>
</evidence>
<evidence type="ECO:0000256" key="1">
    <source>
        <dbReference type="SAM" id="MobiDB-lite"/>
    </source>
</evidence>
<sequence length="268" mass="27989">MSVPPQQPGPYGQQPGQFGQQPGQFGQQPGYGQQPGGYPPPPQGFPQGGQQPGYGTPPGGYGQPQQPGPGQQPYGQPGQPGQFNQPGYGQPGGFGDPYGAPPKKSPLPWILGGVGALVVIGVVVVLVMTMGGGSNGTAKDAADSYVAAVNSRDFDKLKTLTCSEKHGTIDDIKKATDPGAFAAELEKQLEDLPPEFKKQVEEAQEAAKSIKVNLTVDKVEETSDTAATATVSVKFSGVPDSMKEYVKDDTDTLPFKKTDDGWVACPNS</sequence>
<feature type="region of interest" description="Disordered" evidence="1">
    <location>
        <begin position="1"/>
        <end position="100"/>
    </location>
</feature>
<comment type="caution">
    <text evidence="3">The sequence shown here is derived from an EMBL/GenBank/DDBJ whole genome shotgun (WGS) entry which is preliminary data.</text>
</comment>
<feature type="transmembrane region" description="Helical" evidence="2">
    <location>
        <begin position="107"/>
        <end position="129"/>
    </location>
</feature>
<keyword evidence="2" id="KW-0812">Transmembrane</keyword>
<dbReference type="OrthoDB" id="3699961at2"/>
<dbReference type="AlphaFoldDB" id="A0A543JPV9"/>
<reference evidence="3 4" key="1">
    <citation type="submission" date="2019-06" db="EMBL/GenBank/DDBJ databases">
        <title>Sequencing the genomes of 1000 actinobacteria strains.</title>
        <authorList>
            <person name="Klenk H.-P."/>
        </authorList>
    </citation>
    <scope>NUCLEOTIDE SEQUENCE [LARGE SCALE GENOMIC DNA]</scope>
    <source>
        <strain evidence="3 4">DSM 45456</strain>
    </source>
</reference>
<dbReference type="EMBL" id="VFPP01000001">
    <property type="protein sequence ID" value="TQM84775.1"/>
    <property type="molecule type" value="Genomic_DNA"/>
</dbReference>
<evidence type="ECO:0000256" key="2">
    <source>
        <dbReference type="SAM" id="Phobius"/>
    </source>
</evidence>
<proteinExistence type="predicted"/>
<name>A0A543JPV9_9PSEU</name>
<keyword evidence="2" id="KW-1133">Transmembrane helix</keyword>